<evidence type="ECO:0000313" key="8">
    <source>
        <dbReference type="Proteomes" id="UP000230027"/>
    </source>
</evidence>
<keyword evidence="3" id="KW-0520">NAD</keyword>
<reference evidence="8" key="1">
    <citation type="submission" date="2017-09" db="EMBL/GenBank/DDBJ databases">
        <title>Depth-based differentiation of microbial function through sediment-hosted aquifers and enrichment of novel symbionts in the deep terrestrial subsurface.</title>
        <authorList>
            <person name="Probst A.J."/>
            <person name="Ladd B."/>
            <person name="Jarett J.K."/>
            <person name="Geller-Mcgrath D.E."/>
            <person name="Sieber C.M.K."/>
            <person name="Emerson J.B."/>
            <person name="Anantharaman K."/>
            <person name="Thomas B.C."/>
            <person name="Malmstrom R."/>
            <person name="Stieglmeier M."/>
            <person name="Klingl A."/>
            <person name="Woyke T."/>
            <person name="Ryan C.M."/>
            <person name="Banfield J.F."/>
        </authorList>
    </citation>
    <scope>NUCLEOTIDE SEQUENCE [LARGE SCALE GENOMIC DNA]</scope>
</reference>
<feature type="domain" description="D-isomer specific 2-hydroxyacid dehydrogenase catalytic" evidence="5">
    <location>
        <begin position="10"/>
        <end position="332"/>
    </location>
</feature>
<accession>A0A2M7U3C7</accession>
<evidence type="ECO:0000259" key="5">
    <source>
        <dbReference type="Pfam" id="PF00389"/>
    </source>
</evidence>
<dbReference type="GO" id="GO:0008720">
    <property type="term" value="F:D-lactate dehydrogenase (NAD+) activity"/>
    <property type="evidence" value="ECO:0007669"/>
    <property type="project" value="TreeGrafter"/>
</dbReference>
<dbReference type="Gene3D" id="3.40.50.720">
    <property type="entry name" value="NAD(P)-binding Rossmann-like Domain"/>
    <property type="match status" value="2"/>
</dbReference>
<dbReference type="GO" id="GO:0051287">
    <property type="term" value="F:NAD binding"/>
    <property type="evidence" value="ECO:0007669"/>
    <property type="project" value="InterPro"/>
</dbReference>
<dbReference type="Pfam" id="PF02826">
    <property type="entry name" value="2-Hacid_dh_C"/>
    <property type="match status" value="1"/>
</dbReference>
<dbReference type="AlphaFoldDB" id="A0A2M7U3C7"/>
<dbReference type="Proteomes" id="UP000230027">
    <property type="component" value="Unassembled WGS sequence"/>
</dbReference>
<dbReference type="SUPFAM" id="SSF51735">
    <property type="entry name" value="NAD(P)-binding Rossmann-fold domains"/>
    <property type="match status" value="1"/>
</dbReference>
<gene>
    <name evidence="7" type="ORF">COY14_03400</name>
</gene>
<comment type="similarity">
    <text evidence="1 4">Belongs to the D-isomer specific 2-hydroxyacid dehydrogenase family.</text>
</comment>
<feature type="domain" description="D-isomer specific 2-hydroxyacid dehydrogenase NAD-binding" evidence="6">
    <location>
        <begin position="109"/>
        <end position="305"/>
    </location>
</feature>
<evidence type="ECO:0000256" key="3">
    <source>
        <dbReference type="ARBA" id="ARBA00023027"/>
    </source>
</evidence>
<dbReference type="InterPro" id="IPR058205">
    <property type="entry name" value="D-LDH-like"/>
</dbReference>
<dbReference type="PANTHER" id="PTHR43026">
    <property type="entry name" value="2-HYDROXYACID DEHYDROGENASE HOMOLOG 1-RELATED"/>
    <property type="match status" value="1"/>
</dbReference>
<dbReference type="SUPFAM" id="SSF52283">
    <property type="entry name" value="Formate/glycerate dehydrogenase catalytic domain-like"/>
    <property type="match status" value="1"/>
</dbReference>
<organism evidence="7 8">
    <name type="scientific">Candidatus Roizmanbacteria bacterium CG_4_10_14_0_2_um_filter_36_9</name>
    <dbReference type="NCBI Taxonomy" id="1974823"/>
    <lineage>
        <taxon>Bacteria</taxon>
        <taxon>Candidatus Roizmaniibacteriota</taxon>
    </lineage>
</organism>
<dbReference type="Pfam" id="PF00389">
    <property type="entry name" value="2-Hacid_dh"/>
    <property type="match status" value="1"/>
</dbReference>
<evidence type="ECO:0000256" key="1">
    <source>
        <dbReference type="ARBA" id="ARBA00005854"/>
    </source>
</evidence>
<protein>
    <submittedName>
        <fullName evidence="7">Hydroxyacid dehydrogenase</fullName>
    </submittedName>
</protein>
<proteinExistence type="inferred from homology"/>
<dbReference type="InterPro" id="IPR006139">
    <property type="entry name" value="D-isomer_2_OHA_DH_cat_dom"/>
</dbReference>
<evidence type="ECO:0000259" key="6">
    <source>
        <dbReference type="Pfam" id="PF02826"/>
    </source>
</evidence>
<dbReference type="PROSITE" id="PS00670">
    <property type="entry name" value="D_2_HYDROXYACID_DH_2"/>
    <property type="match status" value="1"/>
</dbReference>
<name>A0A2M7U3C7_9BACT</name>
<evidence type="ECO:0000256" key="4">
    <source>
        <dbReference type="RuleBase" id="RU003719"/>
    </source>
</evidence>
<keyword evidence="2 4" id="KW-0560">Oxidoreductase</keyword>
<dbReference type="PANTHER" id="PTHR43026:SF1">
    <property type="entry name" value="2-HYDROXYACID DEHYDROGENASE HOMOLOG 1-RELATED"/>
    <property type="match status" value="1"/>
</dbReference>
<dbReference type="InterPro" id="IPR029753">
    <property type="entry name" value="D-isomer_DH_CS"/>
</dbReference>
<dbReference type="EMBL" id="PFOD01000066">
    <property type="protein sequence ID" value="PIZ64958.1"/>
    <property type="molecule type" value="Genomic_DNA"/>
</dbReference>
<dbReference type="InterPro" id="IPR036291">
    <property type="entry name" value="NAD(P)-bd_dom_sf"/>
</dbReference>
<dbReference type="InterPro" id="IPR006140">
    <property type="entry name" value="D-isomer_DH_NAD-bd"/>
</dbReference>
<sequence>MSTMEEKIVFFEVQDWEIEILKSAFPGSRLVHEKLSEENLLNYSDSEIISCFVYSDLSKSILKNFPKLKHIATRSTGFDHIDTEYCSKRKITVSNVPEYGSNTVAEHTFALILSLTRKIYQSVSQAKRLNFNHKEIRGVDLHGKTLGIIGMGKIGVNVLRIAHGFGMNLIVNTRSRNDELREKYDFKYVDLDELLRSSDVISLHLPLFPETKHIINMDNLSLIKNGCYLINTARGGLVDTRTLIEGLNNNTFAGVALDVLEEEKELTEEAAILTQHFQKDANMETLVMDHYLINHPKVLITPHNAFNSIEALARIENTTIENIKAFLEGKDINLVTSHS</sequence>
<comment type="caution">
    <text evidence="7">The sequence shown here is derived from an EMBL/GenBank/DDBJ whole genome shotgun (WGS) entry which is preliminary data.</text>
</comment>
<evidence type="ECO:0000313" key="7">
    <source>
        <dbReference type="EMBL" id="PIZ64958.1"/>
    </source>
</evidence>
<evidence type="ECO:0000256" key="2">
    <source>
        <dbReference type="ARBA" id="ARBA00023002"/>
    </source>
</evidence>